<protein>
    <submittedName>
        <fullName evidence="1">Uncharacterized protein</fullName>
    </submittedName>
</protein>
<dbReference type="PATRIC" id="fig|1447256.3.peg.1399"/>
<name>A0A0G9JYR9_9BACT</name>
<evidence type="ECO:0000313" key="2">
    <source>
        <dbReference type="Proteomes" id="UP000035514"/>
    </source>
</evidence>
<comment type="caution">
    <text evidence="1">The sequence shown here is derived from an EMBL/GenBank/DDBJ whole genome shotgun (WGS) entry which is preliminary data.</text>
</comment>
<accession>A0A0G9JYR9</accession>
<proteinExistence type="predicted"/>
<dbReference type="EMBL" id="JAIQ01000101">
    <property type="protein sequence ID" value="KLD99370.1"/>
    <property type="molecule type" value="Genomic_DNA"/>
</dbReference>
<reference evidence="1 2" key="1">
    <citation type="submission" date="2014-01" db="EMBL/GenBank/DDBJ databases">
        <title>Development of a Comparative Genomic Fingerprinting Assay for High Resolution Genotyping of Arcobacter butzleri.</title>
        <authorList>
            <person name="Webb A.L."/>
            <person name="Inglis G.D."/>
            <person name="Kruczkiewicz P."/>
            <person name="Selinger L.B."/>
            <person name="Taboada E.N."/>
        </authorList>
    </citation>
    <scope>NUCLEOTIDE SEQUENCE [LARGE SCALE GENOMIC DNA]</scope>
    <source>
        <strain evidence="1 2">L348</strain>
    </source>
</reference>
<evidence type="ECO:0000313" key="1">
    <source>
        <dbReference type="EMBL" id="KLD99370.1"/>
    </source>
</evidence>
<organism evidence="1 2">
    <name type="scientific">Aliarcobacter butzleri L348</name>
    <dbReference type="NCBI Taxonomy" id="1447256"/>
    <lineage>
        <taxon>Bacteria</taxon>
        <taxon>Pseudomonadati</taxon>
        <taxon>Campylobacterota</taxon>
        <taxon>Epsilonproteobacteria</taxon>
        <taxon>Campylobacterales</taxon>
        <taxon>Arcobacteraceae</taxon>
        <taxon>Aliarcobacter</taxon>
    </lineage>
</organism>
<sequence>MQIKIIKTKDSVINFFKKVDDFIYEFGEKIL</sequence>
<dbReference type="AlphaFoldDB" id="A0A0G9JYR9"/>
<dbReference type="Proteomes" id="UP000035514">
    <property type="component" value="Unassembled WGS sequence"/>
</dbReference>
<gene>
    <name evidence="1" type="ORF">AA20_07160</name>
</gene>